<keyword evidence="9" id="KW-1133">Transmembrane helix</keyword>
<feature type="transmembrane region" description="Helical" evidence="9">
    <location>
        <begin position="12"/>
        <end position="33"/>
    </location>
</feature>
<evidence type="ECO:0000256" key="8">
    <source>
        <dbReference type="PIRSR" id="PIRSR602401-1"/>
    </source>
</evidence>
<dbReference type="GO" id="GO:0016705">
    <property type="term" value="F:oxidoreductase activity, acting on paired donors, with incorporation or reduction of molecular oxygen"/>
    <property type="evidence" value="ECO:0007669"/>
    <property type="project" value="InterPro"/>
</dbReference>
<dbReference type="HOGENOM" id="CLU_001570_14_0_1"/>
<dbReference type="EMBL" id="KB446540">
    <property type="protein sequence ID" value="EME43023.1"/>
    <property type="molecule type" value="Genomic_DNA"/>
</dbReference>
<keyword evidence="6 8" id="KW-0408">Iron</keyword>
<evidence type="ECO:0000256" key="2">
    <source>
        <dbReference type="ARBA" id="ARBA00010617"/>
    </source>
</evidence>
<gene>
    <name evidence="10" type="ORF">DOTSEDRAFT_89002</name>
</gene>
<dbReference type="GO" id="GO:0005506">
    <property type="term" value="F:iron ion binding"/>
    <property type="evidence" value="ECO:0007669"/>
    <property type="project" value="InterPro"/>
</dbReference>
<evidence type="ECO:0000256" key="5">
    <source>
        <dbReference type="ARBA" id="ARBA00023002"/>
    </source>
</evidence>
<organism evidence="10 11">
    <name type="scientific">Dothistroma septosporum (strain NZE10 / CBS 128990)</name>
    <name type="common">Red band needle blight fungus</name>
    <name type="synonym">Mycosphaerella pini</name>
    <dbReference type="NCBI Taxonomy" id="675120"/>
    <lineage>
        <taxon>Eukaryota</taxon>
        <taxon>Fungi</taxon>
        <taxon>Dikarya</taxon>
        <taxon>Ascomycota</taxon>
        <taxon>Pezizomycotina</taxon>
        <taxon>Dothideomycetes</taxon>
        <taxon>Dothideomycetidae</taxon>
        <taxon>Mycosphaerellales</taxon>
        <taxon>Mycosphaerellaceae</taxon>
        <taxon>Dothistroma</taxon>
    </lineage>
</organism>
<keyword evidence="11" id="KW-1185">Reference proteome</keyword>
<dbReference type="AlphaFoldDB" id="M2WLV3"/>
<reference evidence="10 11" key="2">
    <citation type="journal article" date="2012" name="PLoS Pathog.">
        <title>Diverse lifestyles and strategies of plant pathogenesis encoded in the genomes of eighteen Dothideomycetes fungi.</title>
        <authorList>
            <person name="Ohm R.A."/>
            <person name="Feau N."/>
            <person name="Henrissat B."/>
            <person name="Schoch C.L."/>
            <person name="Horwitz B.A."/>
            <person name="Barry K.W."/>
            <person name="Condon B.J."/>
            <person name="Copeland A.C."/>
            <person name="Dhillon B."/>
            <person name="Glaser F."/>
            <person name="Hesse C.N."/>
            <person name="Kosti I."/>
            <person name="LaButti K."/>
            <person name="Lindquist E.A."/>
            <person name="Lucas S."/>
            <person name="Salamov A.A."/>
            <person name="Bradshaw R.E."/>
            <person name="Ciuffetti L."/>
            <person name="Hamelin R.C."/>
            <person name="Kema G.H.J."/>
            <person name="Lawrence C."/>
            <person name="Scott J.A."/>
            <person name="Spatafora J.W."/>
            <person name="Turgeon B.G."/>
            <person name="de Wit P.J.G.M."/>
            <person name="Zhong S."/>
            <person name="Goodwin S.B."/>
            <person name="Grigoriev I.V."/>
        </authorList>
    </citation>
    <scope>NUCLEOTIDE SEQUENCE [LARGE SCALE GENOMIC DNA]</scope>
    <source>
        <strain evidence="11">NZE10 / CBS 128990</strain>
    </source>
</reference>
<protein>
    <submittedName>
        <fullName evidence="10">Uncharacterized protein</fullName>
    </submittedName>
</protein>
<dbReference type="InterPro" id="IPR050121">
    <property type="entry name" value="Cytochrome_P450_monoxygenase"/>
</dbReference>
<dbReference type="Proteomes" id="UP000016933">
    <property type="component" value="Unassembled WGS sequence"/>
</dbReference>
<keyword evidence="4 8" id="KW-0479">Metal-binding</keyword>
<keyword evidence="9" id="KW-0472">Membrane</keyword>
<evidence type="ECO:0000256" key="3">
    <source>
        <dbReference type="ARBA" id="ARBA00022617"/>
    </source>
</evidence>
<evidence type="ECO:0000256" key="9">
    <source>
        <dbReference type="SAM" id="Phobius"/>
    </source>
</evidence>
<reference evidence="11" key="1">
    <citation type="journal article" date="2012" name="PLoS Genet.">
        <title>The genomes of the fungal plant pathogens Cladosporium fulvum and Dothistroma septosporum reveal adaptation to different hosts and lifestyles but also signatures of common ancestry.</title>
        <authorList>
            <person name="de Wit P.J.G.M."/>
            <person name="van der Burgt A."/>
            <person name="Oekmen B."/>
            <person name="Stergiopoulos I."/>
            <person name="Abd-Elsalam K.A."/>
            <person name="Aerts A.L."/>
            <person name="Bahkali A.H."/>
            <person name="Beenen H.G."/>
            <person name="Chettri P."/>
            <person name="Cox M.P."/>
            <person name="Datema E."/>
            <person name="de Vries R.P."/>
            <person name="Dhillon B."/>
            <person name="Ganley A.R."/>
            <person name="Griffiths S.A."/>
            <person name="Guo Y."/>
            <person name="Hamelin R.C."/>
            <person name="Henrissat B."/>
            <person name="Kabir M.S."/>
            <person name="Jashni M.K."/>
            <person name="Kema G."/>
            <person name="Klaubauf S."/>
            <person name="Lapidus A."/>
            <person name="Levasseur A."/>
            <person name="Lindquist E."/>
            <person name="Mehrabi R."/>
            <person name="Ohm R.A."/>
            <person name="Owen T.J."/>
            <person name="Salamov A."/>
            <person name="Schwelm A."/>
            <person name="Schijlen E."/>
            <person name="Sun H."/>
            <person name="van den Burg H.A."/>
            <person name="van Ham R.C.H.J."/>
            <person name="Zhang S."/>
            <person name="Goodwin S.B."/>
            <person name="Grigoriev I.V."/>
            <person name="Collemare J."/>
            <person name="Bradshaw R.E."/>
        </authorList>
    </citation>
    <scope>NUCLEOTIDE SEQUENCE [LARGE SCALE GENOMIC DNA]</scope>
    <source>
        <strain evidence="11">NZE10 / CBS 128990</strain>
    </source>
</reference>
<dbReference type="CDD" id="cd11060">
    <property type="entry name" value="CYP57A1-like"/>
    <property type="match status" value="1"/>
</dbReference>
<comment type="similarity">
    <text evidence="2">Belongs to the cytochrome P450 family.</text>
</comment>
<dbReference type="eggNOG" id="KOG0157">
    <property type="taxonomic scope" value="Eukaryota"/>
</dbReference>
<accession>M2WLV3</accession>
<dbReference type="InterPro" id="IPR036396">
    <property type="entry name" value="Cyt_P450_sf"/>
</dbReference>
<keyword evidence="7" id="KW-0503">Monooxygenase</keyword>
<dbReference type="PRINTS" id="PR00463">
    <property type="entry name" value="EP450I"/>
</dbReference>
<evidence type="ECO:0000256" key="7">
    <source>
        <dbReference type="ARBA" id="ARBA00023033"/>
    </source>
</evidence>
<evidence type="ECO:0000256" key="1">
    <source>
        <dbReference type="ARBA" id="ARBA00001971"/>
    </source>
</evidence>
<keyword evidence="9" id="KW-0812">Transmembrane</keyword>
<dbReference type="PANTHER" id="PTHR24305">
    <property type="entry name" value="CYTOCHROME P450"/>
    <property type="match status" value="1"/>
</dbReference>
<dbReference type="PANTHER" id="PTHR24305:SF77">
    <property type="entry name" value="CYTOCHROME P450 MONOOXYGENASE"/>
    <property type="match status" value="1"/>
</dbReference>
<dbReference type="OMA" id="PWHEFNV"/>
<comment type="cofactor">
    <cofactor evidence="1 8">
        <name>heme</name>
        <dbReference type="ChEBI" id="CHEBI:30413"/>
    </cofactor>
</comment>
<dbReference type="Pfam" id="PF00067">
    <property type="entry name" value="p450"/>
    <property type="match status" value="1"/>
</dbReference>
<dbReference type="STRING" id="675120.M2WLV3"/>
<keyword evidence="5" id="KW-0560">Oxidoreductase</keyword>
<dbReference type="SUPFAM" id="SSF48264">
    <property type="entry name" value="Cytochrome P450"/>
    <property type="match status" value="1"/>
</dbReference>
<evidence type="ECO:0000256" key="4">
    <source>
        <dbReference type="ARBA" id="ARBA00022723"/>
    </source>
</evidence>
<dbReference type="GO" id="GO:0020037">
    <property type="term" value="F:heme binding"/>
    <property type="evidence" value="ECO:0007669"/>
    <property type="project" value="InterPro"/>
</dbReference>
<evidence type="ECO:0000256" key="6">
    <source>
        <dbReference type="ARBA" id="ARBA00023004"/>
    </source>
</evidence>
<dbReference type="Gene3D" id="1.10.630.10">
    <property type="entry name" value="Cytochrome P450"/>
    <property type="match status" value="1"/>
</dbReference>
<dbReference type="PRINTS" id="PR00385">
    <property type="entry name" value="P450"/>
</dbReference>
<keyword evidence="3 8" id="KW-0349">Heme</keyword>
<dbReference type="InterPro" id="IPR001128">
    <property type="entry name" value="Cyt_P450"/>
</dbReference>
<name>M2WLV3_DOTSN</name>
<evidence type="ECO:0000313" key="10">
    <source>
        <dbReference type="EMBL" id="EME43023.1"/>
    </source>
</evidence>
<evidence type="ECO:0000313" key="11">
    <source>
        <dbReference type="Proteomes" id="UP000016933"/>
    </source>
</evidence>
<proteinExistence type="inferred from homology"/>
<feature type="binding site" description="axial binding residue" evidence="8">
    <location>
        <position position="442"/>
    </location>
    <ligand>
        <name>heme</name>
        <dbReference type="ChEBI" id="CHEBI:30413"/>
    </ligand>
    <ligandPart>
        <name>Fe</name>
        <dbReference type="ChEBI" id="CHEBI:18248"/>
    </ligandPart>
</feature>
<dbReference type="InterPro" id="IPR002401">
    <property type="entry name" value="Cyt_P450_E_grp-I"/>
</dbReference>
<sequence length="495" mass="55104">MAMTDLLKTSNVLASLLVLLLSYTIIGAIVNYAKLRQFKGPRAAAFSRAWLFWEECSARLPESQRRALRQYGSPARIGPDLLVTDDPELIRHMSAPGSRWTRSHWYDAMKMDPRIDTVFSTRDEQLHTELKAKEAGGYNGRDIASLEPDIDARVGDMLYLVRNTYNGLPMDMANIARFFTLDVLSTVAFGSPFGFMAANDDLWGYNKLNASFMVVLGLQANHSSVYNFFTQPWLQALAAPKVTDKSGIGPALAFARKAVAERYGPDGKVKNDMLGHFVDKGLSQVQCEAEAFLQIIAGSDSTTGVMRNVIWMLAGSPPTYARLRAEVDAAVEAGVTRPVVKYAETSKLPYLRAVVQETIRIFPPLFGLKSKVTLSGDIFKGIYYPPGTEVCDCNEAVMRNKDVFGEDAEYFRPERLLEGDEVSRRTRQQTIDTSFGAGRFQCLGKHIAMMELHKATFEMIRAFDFQIADPTKGIESIAHNVHIASGLNMIARPRI</sequence>
<dbReference type="GO" id="GO:0004497">
    <property type="term" value="F:monooxygenase activity"/>
    <property type="evidence" value="ECO:0007669"/>
    <property type="project" value="UniProtKB-KW"/>
</dbReference>
<dbReference type="OrthoDB" id="3934656at2759"/>